<feature type="region of interest" description="Disordered" evidence="1">
    <location>
        <begin position="1"/>
        <end position="23"/>
    </location>
</feature>
<reference evidence="2" key="1">
    <citation type="submission" date="2023-08" db="EMBL/GenBank/DDBJ databases">
        <authorList>
            <person name="Alioto T."/>
            <person name="Alioto T."/>
            <person name="Gomez Garrido J."/>
        </authorList>
    </citation>
    <scope>NUCLEOTIDE SEQUENCE</scope>
</reference>
<dbReference type="Proteomes" id="UP001162480">
    <property type="component" value="Chromosome 29"/>
</dbReference>
<accession>A0AA36C2K5</accession>
<evidence type="ECO:0000313" key="2">
    <source>
        <dbReference type="EMBL" id="CAI9744041.1"/>
    </source>
</evidence>
<gene>
    <name evidence="2" type="ORF">OCTVUL_1B028286</name>
</gene>
<organism evidence="2 3">
    <name type="scientific">Octopus vulgaris</name>
    <name type="common">Common octopus</name>
    <dbReference type="NCBI Taxonomy" id="6645"/>
    <lineage>
        <taxon>Eukaryota</taxon>
        <taxon>Metazoa</taxon>
        <taxon>Spiralia</taxon>
        <taxon>Lophotrochozoa</taxon>
        <taxon>Mollusca</taxon>
        <taxon>Cephalopoda</taxon>
        <taxon>Coleoidea</taxon>
        <taxon>Octopodiformes</taxon>
        <taxon>Octopoda</taxon>
        <taxon>Incirrata</taxon>
        <taxon>Octopodidae</taxon>
        <taxon>Octopus</taxon>
    </lineage>
</organism>
<feature type="compositionally biased region" description="Basic residues" evidence="1">
    <location>
        <begin position="1"/>
        <end position="21"/>
    </location>
</feature>
<protein>
    <submittedName>
        <fullName evidence="2">Uncharacterized protein</fullName>
    </submittedName>
</protein>
<name>A0AA36C2K5_OCTVU</name>
<dbReference type="EMBL" id="OX597842">
    <property type="protein sequence ID" value="CAI9744041.1"/>
    <property type="molecule type" value="Genomic_DNA"/>
</dbReference>
<keyword evidence="3" id="KW-1185">Reference proteome</keyword>
<sequence length="114" mass="13818">MCKTRREKHKKKITKKKKKKKEPLEKPFCIRCSLSSLKKKKKNTYLSVYWPFLRLRNGAFLKRKEEKKEKESEKKKAGKIKEQEANPCWTFAHLRDEQTDKDRFDEKELSLRSS</sequence>
<evidence type="ECO:0000256" key="1">
    <source>
        <dbReference type="SAM" id="MobiDB-lite"/>
    </source>
</evidence>
<dbReference type="AlphaFoldDB" id="A0AA36C2K5"/>
<proteinExistence type="predicted"/>
<evidence type="ECO:0000313" key="3">
    <source>
        <dbReference type="Proteomes" id="UP001162480"/>
    </source>
</evidence>